<evidence type="ECO:0000313" key="5">
    <source>
        <dbReference type="Proteomes" id="UP000466396"/>
    </source>
</evidence>
<evidence type="ECO:0000313" key="4">
    <source>
        <dbReference type="EMBL" id="BBX97531.1"/>
    </source>
</evidence>
<feature type="domain" description="Smf/DprA SLOG" evidence="2">
    <location>
        <begin position="76"/>
        <end position="296"/>
    </location>
</feature>
<dbReference type="STRING" id="169765.AWC15_09285"/>
<dbReference type="Proteomes" id="UP000466396">
    <property type="component" value="Chromosome"/>
</dbReference>
<proteinExistence type="inferred from homology"/>
<accession>A0A1X1XMJ0</accession>
<dbReference type="AlphaFoldDB" id="A0A1X1XMJ0"/>
<dbReference type="Gene3D" id="1.10.10.10">
    <property type="entry name" value="Winged helix-like DNA-binding domain superfamily/Winged helix DNA-binding domain"/>
    <property type="match status" value="1"/>
</dbReference>
<dbReference type="KEGG" id="mlj:MLAC_28250"/>
<dbReference type="InterPro" id="IPR041614">
    <property type="entry name" value="DprA_WH"/>
</dbReference>
<dbReference type="RefSeq" id="WP_085162853.1">
    <property type="nucleotide sequence ID" value="NZ_AP022581.1"/>
</dbReference>
<dbReference type="InterPro" id="IPR003488">
    <property type="entry name" value="DprA"/>
</dbReference>
<dbReference type="InterPro" id="IPR036388">
    <property type="entry name" value="WH-like_DNA-bd_sf"/>
</dbReference>
<dbReference type="Pfam" id="PF02481">
    <property type="entry name" value="DNA_processg_A"/>
    <property type="match status" value="1"/>
</dbReference>
<evidence type="ECO:0000256" key="1">
    <source>
        <dbReference type="ARBA" id="ARBA00006525"/>
    </source>
</evidence>
<dbReference type="SUPFAM" id="SSF102405">
    <property type="entry name" value="MCP/YpsA-like"/>
    <property type="match status" value="1"/>
</dbReference>
<sequence>MSGGPALRAWAYLSRVAEPPCAELAALVRRVGPMEAAERVRRGQVDEDLARHTESRRGIDQAAADLELLARRGGRLITPDDDEWPVLAFAAFRGPGARDRFRGGPPMVLWALGPARLDEVAQRAAAVVGTRAATAYGEHVTSDLAAGLVERDVAVVSGGAYGIDGAAHRAALSSDGITVAVLAGGFDIPYPAGHSALLHRIGQHGLLFTEYPPGVRPARHRFLIRNRLVAAVAAAAVVVEAGLRSGAANTAAWARALGRVVAAVPGPVTSSASAGCHLLLRNGAELITRADDIVELIGRIGELAPEEPRPMTALDGLGEAERQVYEALPGRGAATIDEIAVASGLMPERVLGPLAILEVTGLAERHDGRWRIVRVAKADAAARISQPRLV</sequence>
<dbReference type="Pfam" id="PF17782">
    <property type="entry name" value="WHD_DprA"/>
    <property type="match status" value="1"/>
</dbReference>
<protein>
    <submittedName>
        <fullName evidence="4">DNA protecting protein DprA</fullName>
    </submittedName>
</protein>
<dbReference type="GO" id="GO:0009294">
    <property type="term" value="P:DNA-mediated transformation"/>
    <property type="evidence" value="ECO:0007669"/>
    <property type="project" value="InterPro"/>
</dbReference>
<evidence type="ECO:0000259" key="3">
    <source>
        <dbReference type="Pfam" id="PF17782"/>
    </source>
</evidence>
<evidence type="ECO:0000259" key="2">
    <source>
        <dbReference type="Pfam" id="PF02481"/>
    </source>
</evidence>
<dbReference type="Gene3D" id="3.40.50.450">
    <property type="match status" value="1"/>
</dbReference>
<comment type="similarity">
    <text evidence="1">Belongs to the DprA/Smf family.</text>
</comment>
<reference evidence="4 5" key="1">
    <citation type="journal article" date="2019" name="Emerg. Microbes Infect.">
        <title>Comprehensive subspecies identification of 175 nontuberculous mycobacteria species based on 7547 genomic profiles.</title>
        <authorList>
            <person name="Matsumoto Y."/>
            <person name="Kinjo T."/>
            <person name="Motooka D."/>
            <person name="Nabeya D."/>
            <person name="Jung N."/>
            <person name="Uechi K."/>
            <person name="Horii T."/>
            <person name="Iida T."/>
            <person name="Fujita J."/>
            <person name="Nakamura S."/>
        </authorList>
    </citation>
    <scope>NUCLEOTIDE SEQUENCE [LARGE SCALE GENOMIC DNA]</scope>
    <source>
        <strain evidence="4 5">JCM 15657</strain>
    </source>
</reference>
<name>A0A1X1XMJ0_9MYCO</name>
<dbReference type="OrthoDB" id="9785707at2"/>
<dbReference type="EMBL" id="AP022581">
    <property type="protein sequence ID" value="BBX97531.1"/>
    <property type="molecule type" value="Genomic_DNA"/>
</dbReference>
<dbReference type="NCBIfam" id="TIGR00732">
    <property type="entry name" value="dprA"/>
    <property type="match status" value="1"/>
</dbReference>
<keyword evidence="5" id="KW-1185">Reference proteome</keyword>
<gene>
    <name evidence="4" type="ORF">MLAC_28250</name>
</gene>
<dbReference type="PANTHER" id="PTHR43022:SF1">
    <property type="entry name" value="PROTEIN SMF"/>
    <property type="match status" value="1"/>
</dbReference>
<feature type="domain" description="DprA winged helix" evidence="3">
    <location>
        <begin position="310"/>
        <end position="368"/>
    </location>
</feature>
<organism evidence="4 5">
    <name type="scientific">Mycobacterium lacus</name>
    <dbReference type="NCBI Taxonomy" id="169765"/>
    <lineage>
        <taxon>Bacteria</taxon>
        <taxon>Bacillati</taxon>
        <taxon>Actinomycetota</taxon>
        <taxon>Actinomycetes</taxon>
        <taxon>Mycobacteriales</taxon>
        <taxon>Mycobacteriaceae</taxon>
        <taxon>Mycobacterium</taxon>
    </lineage>
</organism>
<dbReference type="InterPro" id="IPR057666">
    <property type="entry name" value="DrpA_SLOG"/>
</dbReference>
<dbReference type="PANTHER" id="PTHR43022">
    <property type="entry name" value="PROTEIN SMF"/>
    <property type="match status" value="1"/>
</dbReference>